<name>A0ABS9H4X7_9BACL</name>
<dbReference type="InterPro" id="IPR013216">
    <property type="entry name" value="Methyltransf_11"/>
</dbReference>
<keyword evidence="3" id="KW-1185">Reference proteome</keyword>
<reference evidence="2 3" key="1">
    <citation type="submission" date="2022-01" db="EMBL/GenBank/DDBJ databases">
        <title>Alkalihalobacillus sp. EGI L200015, a novel bacterium isolated from a salt lake sediment.</title>
        <authorList>
            <person name="Gao L."/>
            <person name="Fang B.-Z."/>
            <person name="Li W.-J."/>
        </authorList>
    </citation>
    <scope>NUCLEOTIDE SEQUENCE [LARGE SCALE GENOMIC DNA]</scope>
    <source>
        <strain evidence="2 3">KCTC 12718</strain>
    </source>
</reference>
<accession>A0ABS9H4X7</accession>
<keyword evidence="2" id="KW-0808">Transferase</keyword>
<gene>
    <name evidence="2" type="ORF">L2716_14870</name>
</gene>
<dbReference type="Proteomes" id="UP001649381">
    <property type="component" value="Unassembled WGS sequence"/>
</dbReference>
<dbReference type="EMBL" id="JAKIJS010000001">
    <property type="protein sequence ID" value="MCF6139020.1"/>
    <property type="molecule type" value="Genomic_DNA"/>
</dbReference>
<evidence type="ECO:0000313" key="3">
    <source>
        <dbReference type="Proteomes" id="UP001649381"/>
    </source>
</evidence>
<dbReference type="RefSeq" id="WP_236337645.1">
    <property type="nucleotide sequence ID" value="NZ_JAKIJS010000001.1"/>
</dbReference>
<dbReference type="Gene3D" id="3.40.50.150">
    <property type="entry name" value="Vaccinia Virus protein VP39"/>
    <property type="match status" value="1"/>
</dbReference>
<protein>
    <submittedName>
        <fullName evidence="2">Class I SAM-dependent methyltransferase</fullName>
    </submittedName>
</protein>
<dbReference type="InterPro" id="IPR029063">
    <property type="entry name" value="SAM-dependent_MTases_sf"/>
</dbReference>
<sequence>MSTYWTTIHNIASTLIQHSIPYQFIDETGLAIQGLDIEKNEVHVEVQWDQMESVHDIFEPYTPTTIERTNEQGRFTLVMEGTNVVVICRYNTALRTDPYRIEVKNEGVDLWCQSLYALTDDRDHGKVVQAYLSQKQKEMTEQNESAWNQNNYQALVNRFGEPETAASKIKKFPEGRIGSVFPFLDNVKDKKIAHLMGSNGIKATALSLLGAEVTVVDFSKENAAFAKEVAKECDVEMNYLISDVLSLKSNDELRCQYDIVLMELGVLHYFIDLNPLFQVIHQLLKPGGRFILQEFHPISTKLITSKGKKHKVDGNYFDPTLERRDVAFSKYATHGEKKEVEVLQRKWTLGEVVTSVAQQGLTVKVLKEEPNQKVHDIGLPKMFTLIAEK</sequence>
<dbReference type="Pfam" id="PF08241">
    <property type="entry name" value="Methyltransf_11"/>
    <property type="match status" value="1"/>
</dbReference>
<proteinExistence type="predicted"/>
<organism evidence="2 3">
    <name type="scientific">Pseudalkalibacillus berkeleyi</name>
    <dbReference type="NCBI Taxonomy" id="1069813"/>
    <lineage>
        <taxon>Bacteria</taxon>
        <taxon>Bacillati</taxon>
        <taxon>Bacillota</taxon>
        <taxon>Bacilli</taxon>
        <taxon>Bacillales</taxon>
        <taxon>Fictibacillaceae</taxon>
        <taxon>Pseudalkalibacillus</taxon>
    </lineage>
</organism>
<evidence type="ECO:0000259" key="1">
    <source>
        <dbReference type="Pfam" id="PF08241"/>
    </source>
</evidence>
<keyword evidence="2" id="KW-0489">Methyltransferase</keyword>
<dbReference type="GO" id="GO:0032259">
    <property type="term" value="P:methylation"/>
    <property type="evidence" value="ECO:0007669"/>
    <property type="project" value="UniProtKB-KW"/>
</dbReference>
<dbReference type="SUPFAM" id="SSF53335">
    <property type="entry name" value="S-adenosyl-L-methionine-dependent methyltransferases"/>
    <property type="match status" value="1"/>
</dbReference>
<comment type="caution">
    <text evidence="2">The sequence shown here is derived from an EMBL/GenBank/DDBJ whole genome shotgun (WGS) entry which is preliminary data.</text>
</comment>
<dbReference type="GO" id="GO:0008168">
    <property type="term" value="F:methyltransferase activity"/>
    <property type="evidence" value="ECO:0007669"/>
    <property type="project" value="UniProtKB-KW"/>
</dbReference>
<feature type="domain" description="Methyltransferase type 11" evidence="1">
    <location>
        <begin position="199"/>
        <end position="292"/>
    </location>
</feature>
<evidence type="ECO:0000313" key="2">
    <source>
        <dbReference type="EMBL" id="MCF6139020.1"/>
    </source>
</evidence>
<dbReference type="CDD" id="cd02440">
    <property type="entry name" value="AdoMet_MTases"/>
    <property type="match status" value="1"/>
</dbReference>